<evidence type="ECO:0000313" key="4">
    <source>
        <dbReference type="EMBL" id="EGJ70557.1"/>
    </source>
</evidence>
<dbReference type="GO" id="GO:0005829">
    <property type="term" value="C:cytosol"/>
    <property type="evidence" value="ECO:0007669"/>
    <property type="project" value="TreeGrafter"/>
</dbReference>
<dbReference type="eggNOG" id="COG1611">
    <property type="taxonomic scope" value="Bacteria"/>
</dbReference>
<evidence type="ECO:0000256" key="2">
    <source>
        <dbReference type="ARBA" id="ARBA00006763"/>
    </source>
</evidence>
<name>F3ZQP9_9BACE</name>
<dbReference type="InterPro" id="IPR031100">
    <property type="entry name" value="LOG_fam"/>
</dbReference>
<comment type="catalytic activity">
    <reaction evidence="1">
        <text>AMP + H2O = D-ribose 5-phosphate + adenine</text>
        <dbReference type="Rhea" id="RHEA:20129"/>
        <dbReference type="ChEBI" id="CHEBI:15377"/>
        <dbReference type="ChEBI" id="CHEBI:16708"/>
        <dbReference type="ChEBI" id="CHEBI:78346"/>
        <dbReference type="ChEBI" id="CHEBI:456215"/>
        <dbReference type="EC" id="3.2.2.4"/>
    </reaction>
</comment>
<keyword evidence="5" id="KW-1185">Reference proteome</keyword>
<protein>
    <recommendedName>
        <fullName evidence="3">Cytokinin riboside 5'-monophosphate phosphoribohydrolase</fullName>
        <ecNumber evidence="3">3.2.2.n1</ecNumber>
    </recommendedName>
</protein>
<dbReference type="PANTHER" id="PTHR31223:SF70">
    <property type="entry name" value="LOG FAMILY PROTEIN YJL055W"/>
    <property type="match status" value="1"/>
</dbReference>
<dbReference type="OrthoDB" id="9801098at2"/>
<dbReference type="Gene3D" id="3.40.50.450">
    <property type="match status" value="1"/>
</dbReference>
<dbReference type="SUPFAM" id="SSF102405">
    <property type="entry name" value="MCP/YpsA-like"/>
    <property type="match status" value="1"/>
</dbReference>
<dbReference type="InterPro" id="IPR005269">
    <property type="entry name" value="LOG"/>
</dbReference>
<dbReference type="GO" id="GO:0009691">
    <property type="term" value="P:cytokinin biosynthetic process"/>
    <property type="evidence" value="ECO:0007669"/>
    <property type="project" value="UniProtKB-UniRule"/>
</dbReference>
<evidence type="ECO:0000256" key="3">
    <source>
        <dbReference type="RuleBase" id="RU363015"/>
    </source>
</evidence>
<reference evidence="4 5" key="1">
    <citation type="journal article" date="2011" name="Stand. Genomic Sci.">
        <title>Non-contiguous finished genome sequence of Bacteroides coprosuis type strain (PC139).</title>
        <authorList>
            <person name="Land M."/>
            <person name="Held B."/>
            <person name="Gronow S."/>
            <person name="Abt B."/>
            <person name="Lucas S."/>
            <person name="Del Rio T.G."/>
            <person name="Nolan M."/>
            <person name="Tice H."/>
            <person name="Cheng J.F."/>
            <person name="Pitluck S."/>
            <person name="Liolios K."/>
            <person name="Pagani I."/>
            <person name="Ivanova N."/>
            <person name="Mavromatis K."/>
            <person name="Mikhailova N."/>
            <person name="Pati A."/>
            <person name="Tapia R."/>
            <person name="Han C."/>
            <person name="Goodwin L."/>
            <person name="Chen A."/>
            <person name="Palaniappan K."/>
            <person name="Hauser L."/>
            <person name="Brambilla E.M."/>
            <person name="Rohde M."/>
            <person name="Goker M."/>
            <person name="Detter J.C."/>
            <person name="Woyke T."/>
            <person name="Bristow J."/>
            <person name="Eisen J.A."/>
            <person name="Markowitz V."/>
            <person name="Hugenholtz P."/>
            <person name="Kyrpides N.C."/>
            <person name="Klenk H.P."/>
            <person name="Lapidus A."/>
        </authorList>
    </citation>
    <scope>NUCLEOTIDE SEQUENCE</scope>
    <source>
        <strain evidence="4 5">DSM 18011</strain>
    </source>
</reference>
<organism evidence="4 5">
    <name type="scientific">Bacteroides coprosuis DSM 18011</name>
    <dbReference type="NCBI Taxonomy" id="679937"/>
    <lineage>
        <taxon>Bacteria</taxon>
        <taxon>Pseudomonadati</taxon>
        <taxon>Bacteroidota</taxon>
        <taxon>Bacteroidia</taxon>
        <taxon>Bacteroidales</taxon>
        <taxon>Bacteroidaceae</taxon>
        <taxon>Bacteroides</taxon>
    </lineage>
</organism>
<dbReference type="GO" id="GO:0008714">
    <property type="term" value="F:AMP nucleosidase activity"/>
    <property type="evidence" value="ECO:0007669"/>
    <property type="project" value="UniProtKB-EC"/>
</dbReference>
<dbReference type="STRING" id="679937.Bcop_0338"/>
<accession>F3ZQP9</accession>
<keyword evidence="3" id="KW-0378">Hydrolase</keyword>
<comment type="similarity">
    <text evidence="2 3">Belongs to the LOG family.</text>
</comment>
<dbReference type="PANTHER" id="PTHR31223">
    <property type="entry name" value="LOG FAMILY PROTEIN YJL055W"/>
    <property type="match status" value="1"/>
</dbReference>
<keyword evidence="3" id="KW-0203">Cytokinin biosynthesis</keyword>
<dbReference type="EC" id="3.2.2.n1" evidence="3"/>
<proteinExistence type="inferred from homology"/>
<dbReference type="Proteomes" id="UP000018439">
    <property type="component" value="Chromosome"/>
</dbReference>
<dbReference type="AlphaFoldDB" id="F3ZQP9"/>
<dbReference type="EMBL" id="CM001167">
    <property type="protein sequence ID" value="EGJ70557.1"/>
    <property type="molecule type" value="Genomic_DNA"/>
</dbReference>
<gene>
    <name evidence="4" type="ORF">Bcop_0338</name>
</gene>
<dbReference type="NCBIfam" id="TIGR00730">
    <property type="entry name" value="Rossman fold protein, TIGR00730 family"/>
    <property type="match status" value="1"/>
</dbReference>
<evidence type="ECO:0000256" key="1">
    <source>
        <dbReference type="ARBA" id="ARBA00000274"/>
    </source>
</evidence>
<dbReference type="HOGENOM" id="CLU_058336_4_3_10"/>
<evidence type="ECO:0000313" key="5">
    <source>
        <dbReference type="Proteomes" id="UP000018439"/>
    </source>
</evidence>
<dbReference type="Pfam" id="PF03641">
    <property type="entry name" value="Lysine_decarbox"/>
    <property type="match status" value="1"/>
</dbReference>
<sequence length="175" mass="19197">MNSIGVFCSASSNIDAIYIDFASAFGQWLGENKKTLVYGGVARGLMEVIAKSANLAGAKVIGVVPKKLQEHASKYLNEKLITENLSDRKDTILNRSDVLIALPGGVGTLDEVFHVIAGKYIGLHNKKVIFYNINGYYSNLLTCLAEYKREGFVGSNLSDLYEIANTENELKMLLK</sequence>